<dbReference type="EMBL" id="UINC01001360">
    <property type="protein sequence ID" value="SUZ78629.1"/>
    <property type="molecule type" value="Genomic_DNA"/>
</dbReference>
<sequence>MPVLGAVSMDRRQALKVMAIAAATPALVSCKPGEEASEILMTPASASNPKARGDAWDPDLLTPTVPWERSLTSDELQSLAVLCDVIIPADERSQSASQLGAHDFIDEWVSAPYEANQSDKIVLREGLVWLDSEAARRFGEGTRFRQLTPDQHIEICDEICYLPNTDSELEAAALFFDKVRDLTSTAFWTTPEGMEDLQYVGNVPLPRWEPPPPEVLRHIGLE</sequence>
<evidence type="ECO:0000313" key="1">
    <source>
        <dbReference type="EMBL" id="SUZ78629.1"/>
    </source>
</evidence>
<dbReference type="AlphaFoldDB" id="A0A381QJM8"/>
<accession>A0A381QJM8</accession>
<reference evidence="1" key="1">
    <citation type="submission" date="2018-05" db="EMBL/GenBank/DDBJ databases">
        <authorList>
            <person name="Lanie J.A."/>
            <person name="Ng W.-L."/>
            <person name="Kazmierczak K.M."/>
            <person name="Andrzejewski T.M."/>
            <person name="Davidsen T.M."/>
            <person name="Wayne K.J."/>
            <person name="Tettelin H."/>
            <person name="Glass J.I."/>
            <person name="Rusch D."/>
            <person name="Podicherti R."/>
            <person name="Tsui H.-C.T."/>
            <person name="Winkler M.E."/>
        </authorList>
    </citation>
    <scope>NUCLEOTIDE SEQUENCE</scope>
</reference>
<organism evidence="1">
    <name type="scientific">marine metagenome</name>
    <dbReference type="NCBI Taxonomy" id="408172"/>
    <lineage>
        <taxon>unclassified sequences</taxon>
        <taxon>metagenomes</taxon>
        <taxon>ecological metagenomes</taxon>
    </lineage>
</organism>
<evidence type="ECO:0008006" key="2">
    <source>
        <dbReference type="Google" id="ProtNLM"/>
    </source>
</evidence>
<dbReference type="InterPro" id="IPR027056">
    <property type="entry name" value="Gluconate_2DH_su3"/>
</dbReference>
<gene>
    <name evidence="1" type="ORF">METZ01_LOCUS31483</name>
</gene>
<protein>
    <recommendedName>
        <fullName evidence="2">Tat pathway signal protein</fullName>
    </recommendedName>
</protein>
<proteinExistence type="predicted"/>
<name>A0A381QJM8_9ZZZZ</name>
<dbReference type="Pfam" id="PF13618">
    <property type="entry name" value="Gluconate_2-dh3"/>
    <property type="match status" value="1"/>
</dbReference>